<dbReference type="PRINTS" id="PR00455">
    <property type="entry name" value="HTHTETR"/>
</dbReference>
<proteinExistence type="predicted"/>
<dbReference type="InterPro" id="IPR050109">
    <property type="entry name" value="HTH-type_TetR-like_transc_reg"/>
</dbReference>
<dbReference type="PANTHER" id="PTHR30055:SF223">
    <property type="entry name" value="HTH-TYPE TRANSCRIPTIONAL REGULATOR UIDR"/>
    <property type="match status" value="1"/>
</dbReference>
<evidence type="ECO:0000313" key="4">
    <source>
        <dbReference type="EMBL" id="BDV43950.1"/>
    </source>
</evidence>
<dbReference type="Gene3D" id="1.10.357.10">
    <property type="entry name" value="Tetracycline Repressor, domain 2"/>
    <property type="match status" value="1"/>
</dbReference>
<dbReference type="SUPFAM" id="SSF48498">
    <property type="entry name" value="Tetracyclin repressor-like, C-terminal domain"/>
    <property type="match status" value="1"/>
</dbReference>
<dbReference type="PROSITE" id="PS50977">
    <property type="entry name" value="HTH_TETR_2"/>
    <property type="match status" value="1"/>
</dbReference>
<protein>
    <submittedName>
        <fullName evidence="4">TetR family transcriptional regulator</fullName>
    </submittedName>
</protein>
<evidence type="ECO:0000256" key="2">
    <source>
        <dbReference type="PROSITE-ProRule" id="PRU00335"/>
    </source>
</evidence>
<evidence type="ECO:0000256" key="1">
    <source>
        <dbReference type="ARBA" id="ARBA00023125"/>
    </source>
</evidence>
<dbReference type="SUPFAM" id="SSF46689">
    <property type="entry name" value="Homeodomain-like"/>
    <property type="match status" value="1"/>
</dbReference>
<dbReference type="Gene3D" id="1.10.10.60">
    <property type="entry name" value="Homeodomain-like"/>
    <property type="match status" value="1"/>
</dbReference>
<dbReference type="InterPro" id="IPR001647">
    <property type="entry name" value="HTH_TetR"/>
</dbReference>
<dbReference type="RefSeq" id="WP_282000064.1">
    <property type="nucleotide sequence ID" value="NZ_AP027151.1"/>
</dbReference>
<sequence length="215" mass="24537">MARQTANQTQHMPLETRERILETAIGLFSTKGYLGASTREIARQAGVAEVTIFRHFNSKEQLLEEVITHFSFIPAFKGILPKVVEMPYEEALHEIATLFFDVLIQLKDWVRIVQAELQRSPDKLVKVFHSFLDNLFEVLASYFRELQGRGGLRDVDPEMAARVFHGIFYCFFTVEELLEGKRIRTIDRERAIRSFVDIFANGTVSGPSAAVAGER</sequence>
<dbReference type="Pfam" id="PF14246">
    <property type="entry name" value="TetR_C_7"/>
    <property type="match status" value="1"/>
</dbReference>
<organism evidence="4 5">
    <name type="scientific">Geotalea uraniireducens</name>
    <dbReference type="NCBI Taxonomy" id="351604"/>
    <lineage>
        <taxon>Bacteria</taxon>
        <taxon>Pseudomonadati</taxon>
        <taxon>Thermodesulfobacteriota</taxon>
        <taxon>Desulfuromonadia</taxon>
        <taxon>Geobacterales</taxon>
        <taxon>Geobacteraceae</taxon>
        <taxon>Geotalea</taxon>
    </lineage>
</organism>
<gene>
    <name evidence="4" type="ORF">GURASL_28730</name>
</gene>
<name>A0ABN6VZ70_9BACT</name>
<reference evidence="4 5" key="1">
    <citation type="submission" date="2022-12" db="EMBL/GenBank/DDBJ databases">
        <title>Polyphasic characterization of Geotalea uranireducens NIT-SL11 newly isolated from a complex of sewage sludge and microbially reduced graphene oxide.</title>
        <authorList>
            <person name="Xie L."/>
            <person name="Yoshida N."/>
            <person name="Meng L."/>
        </authorList>
    </citation>
    <scope>NUCLEOTIDE SEQUENCE [LARGE SCALE GENOMIC DNA]</scope>
    <source>
        <strain evidence="4 5">NIT-SL11</strain>
    </source>
</reference>
<feature type="DNA-binding region" description="H-T-H motif" evidence="2">
    <location>
        <begin position="37"/>
        <end position="56"/>
    </location>
</feature>
<dbReference type="Pfam" id="PF00440">
    <property type="entry name" value="TetR_N"/>
    <property type="match status" value="1"/>
</dbReference>
<dbReference type="InterPro" id="IPR009057">
    <property type="entry name" value="Homeodomain-like_sf"/>
</dbReference>
<dbReference type="EMBL" id="AP027151">
    <property type="protein sequence ID" value="BDV43950.1"/>
    <property type="molecule type" value="Genomic_DNA"/>
</dbReference>
<keyword evidence="5" id="KW-1185">Reference proteome</keyword>
<evidence type="ECO:0000259" key="3">
    <source>
        <dbReference type="PROSITE" id="PS50977"/>
    </source>
</evidence>
<accession>A0ABN6VZ70</accession>
<keyword evidence="1 2" id="KW-0238">DNA-binding</keyword>
<feature type="domain" description="HTH tetR-type" evidence="3">
    <location>
        <begin position="14"/>
        <end position="74"/>
    </location>
</feature>
<dbReference type="InterPro" id="IPR036271">
    <property type="entry name" value="Tet_transcr_reg_TetR-rel_C_sf"/>
</dbReference>
<dbReference type="InterPro" id="IPR039536">
    <property type="entry name" value="TetR_C_Proteobacteria"/>
</dbReference>
<dbReference type="PANTHER" id="PTHR30055">
    <property type="entry name" value="HTH-TYPE TRANSCRIPTIONAL REGULATOR RUTR"/>
    <property type="match status" value="1"/>
</dbReference>
<evidence type="ECO:0000313" key="5">
    <source>
        <dbReference type="Proteomes" id="UP001317705"/>
    </source>
</evidence>
<dbReference type="Proteomes" id="UP001317705">
    <property type="component" value="Chromosome"/>
</dbReference>